<evidence type="ECO:0008006" key="3">
    <source>
        <dbReference type="Google" id="ProtNLM"/>
    </source>
</evidence>
<dbReference type="AlphaFoldDB" id="A0A6N9NGG6"/>
<comment type="caution">
    <text evidence="1">The sequence shown here is derived from an EMBL/GenBank/DDBJ whole genome shotgun (WGS) entry which is preliminary data.</text>
</comment>
<dbReference type="PROSITE" id="PS51257">
    <property type="entry name" value="PROKAR_LIPOPROTEIN"/>
    <property type="match status" value="1"/>
</dbReference>
<gene>
    <name evidence="1" type="ORF">GQN54_02240</name>
</gene>
<reference evidence="1 2" key="1">
    <citation type="submission" date="2019-12" db="EMBL/GenBank/DDBJ databases">
        <authorList>
            <person name="Zhao J."/>
        </authorList>
    </citation>
    <scope>NUCLEOTIDE SEQUENCE [LARGE SCALE GENOMIC DNA]</scope>
    <source>
        <strain evidence="1 2">S-15</strain>
    </source>
</reference>
<sequence length="127" mass="14240">MNKVIKNIFGALLISLVIVGCKKEVEPELILTVEDEFGGPLKGIKVAIFANELDPLSVSFGILDSGITDASGKYRKKFPNTVVLDVAAYVTNKDGDTTRFAKETFKIEEKRQRSKENYVRRTIYLPR</sequence>
<dbReference type="EMBL" id="WWNE01000003">
    <property type="protein sequence ID" value="NBG64919.1"/>
    <property type="molecule type" value="Genomic_DNA"/>
</dbReference>
<name>A0A6N9NGG6_9FLAO</name>
<accession>A0A6N9NGG6</accession>
<proteinExistence type="predicted"/>
<keyword evidence="2" id="KW-1185">Reference proteome</keyword>
<dbReference type="Proteomes" id="UP000470771">
    <property type="component" value="Unassembled WGS sequence"/>
</dbReference>
<protein>
    <recommendedName>
        <fullName evidence="3">Carboxypeptidase regulatory-like domain-containing protein</fullName>
    </recommendedName>
</protein>
<organism evidence="1 2">
    <name type="scientific">Acidiluteibacter ferrifornacis</name>
    <dbReference type="NCBI Taxonomy" id="2692424"/>
    <lineage>
        <taxon>Bacteria</taxon>
        <taxon>Pseudomonadati</taxon>
        <taxon>Bacteroidota</taxon>
        <taxon>Flavobacteriia</taxon>
        <taxon>Flavobacteriales</taxon>
        <taxon>Cryomorphaceae</taxon>
        <taxon>Acidiluteibacter</taxon>
    </lineage>
</organism>
<dbReference type="RefSeq" id="WP_160631521.1">
    <property type="nucleotide sequence ID" value="NZ_WWNE01000003.1"/>
</dbReference>
<evidence type="ECO:0000313" key="2">
    <source>
        <dbReference type="Proteomes" id="UP000470771"/>
    </source>
</evidence>
<evidence type="ECO:0000313" key="1">
    <source>
        <dbReference type="EMBL" id="NBG64919.1"/>
    </source>
</evidence>